<evidence type="ECO:0000313" key="1">
    <source>
        <dbReference type="EMBL" id="TXC02037.1"/>
    </source>
</evidence>
<sequence>MSIRPLIRPKVSAVLPNSTWDCRAGNHREATVFPFGADAIDGFLSDEASLSLHSSNRPPSSARFLLCKQPTKTQPGTVVISTASPLHFLLSTHVFLFLIVHNSEHPGVMAFGSKMEAHERPHMFFCFLSPLLRWNNSMLLLLPHRWMIGCDDIYTTGRLFSFLALLMILH</sequence>
<dbReference type="AlphaFoldDB" id="A0A5C6STV3"/>
<comment type="caution">
    <text evidence="1">The sequence shown here is derived from an EMBL/GenBank/DDBJ whole genome shotgun (WGS) entry which is preliminary data.</text>
</comment>
<dbReference type="EMBL" id="VMNF01000009">
    <property type="protein sequence ID" value="TXC02037.1"/>
    <property type="molecule type" value="Genomic_DNA"/>
</dbReference>
<reference evidence="1 2" key="1">
    <citation type="submission" date="2019-07" db="EMBL/GenBank/DDBJ databases">
        <title>The First High-Quality Draft Genome Sequence of the Causal Agent of the Current Panama Disease Epidemic.</title>
        <authorList>
            <person name="Warmington R.J."/>
            <person name="Kay W."/>
            <person name="Jeffries A."/>
            <person name="Bebber D."/>
            <person name="Moore K."/>
            <person name="Studholme D.J."/>
        </authorList>
    </citation>
    <scope>NUCLEOTIDE SEQUENCE [LARGE SCALE GENOMIC DNA]</scope>
    <source>
        <strain evidence="1 2">TR4</strain>
    </source>
</reference>
<name>A0A5C6STV3_FUSOC</name>
<protein>
    <submittedName>
        <fullName evidence="1">Uncharacterized protein</fullName>
    </submittedName>
</protein>
<gene>
    <name evidence="1" type="ORF">FocTR4_00008535</name>
</gene>
<organism evidence="1 2">
    <name type="scientific">Fusarium oxysporum f. sp. cubense</name>
    <dbReference type="NCBI Taxonomy" id="61366"/>
    <lineage>
        <taxon>Eukaryota</taxon>
        <taxon>Fungi</taxon>
        <taxon>Dikarya</taxon>
        <taxon>Ascomycota</taxon>
        <taxon>Pezizomycotina</taxon>
        <taxon>Sordariomycetes</taxon>
        <taxon>Hypocreomycetidae</taxon>
        <taxon>Hypocreales</taxon>
        <taxon>Nectriaceae</taxon>
        <taxon>Fusarium</taxon>
        <taxon>Fusarium oxysporum species complex</taxon>
    </lineage>
</organism>
<accession>A0A5C6STV3</accession>
<dbReference type="Proteomes" id="UP000321331">
    <property type="component" value="Unassembled WGS sequence"/>
</dbReference>
<evidence type="ECO:0000313" key="2">
    <source>
        <dbReference type="Proteomes" id="UP000321331"/>
    </source>
</evidence>
<proteinExistence type="predicted"/>